<accession>A0A6J6GXK0</accession>
<feature type="domain" description="Histone deacetylase" evidence="6">
    <location>
        <begin position="28"/>
        <end position="340"/>
    </location>
</feature>
<dbReference type="CDD" id="cd10001">
    <property type="entry name" value="HDAC_classII_APAH"/>
    <property type="match status" value="1"/>
</dbReference>
<dbReference type="Pfam" id="PF00850">
    <property type="entry name" value="Hist_deacetyl"/>
    <property type="match status" value="1"/>
</dbReference>
<evidence type="ECO:0000313" key="7">
    <source>
        <dbReference type="EMBL" id="CAB4603675.1"/>
    </source>
</evidence>
<dbReference type="PRINTS" id="PR01270">
    <property type="entry name" value="HDASUPER"/>
</dbReference>
<comment type="similarity">
    <text evidence="2">Belongs to the histone deacetylase family.</text>
</comment>
<dbReference type="InterPro" id="IPR037138">
    <property type="entry name" value="His_deacetylse_dom_sf"/>
</dbReference>
<reference evidence="7" key="1">
    <citation type="submission" date="2020-05" db="EMBL/GenBank/DDBJ databases">
        <authorList>
            <person name="Chiriac C."/>
            <person name="Salcher M."/>
            <person name="Ghai R."/>
            <person name="Kavagutti S V."/>
        </authorList>
    </citation>
    <scope>NUCLEOTIDE SEQUENCE</scope>
</reference>
<dbReference type="SUPFAM" id="SSF52768">
    <property type="entry name" value="Arginase/deacetylase"/>
    <property type="match status" value="1"/>
</dbReference>
<evidence type="ECO:0000256" key="2">
    <source>
        <dbReference type="ARBA" id="ARBA00005947"/>
    </source>
</evidence>
<dbReference type="PANTHER" id="PTHR10625">
    <property type="entry name" value="HISTONE DEACETYLASE HDAC1-RELATED"/>
    <property type="match status" value="1"/>
</dbReference>
<dbReference type="Gene3D" id="3.40.800.20">
    <property type="entry name" value="Histone deacetylase domain"/>
    <property type="match status" value="1"/>
</dbReference>
<dbReference type="PANTHER" id="PTHR10625:SF17">
    <property type="entry name" value="HISTONE DEACETYLASE 8"/>
    <property type="match status" value="1"/>
</dbReference>
<comment type="cofactor">
    <cofactor evidence="1">
        <name>Zn(2+)</name>
        <dbReference type="ChEBI" id="CHEBI:29105"/>
    </cofactor>
</comment>
<evidence type="ECO:0000259" key="6">
    <source>
        <dbReference type="Pfam" id="PF00850"/>
    </source>
</evidence>
<keyword evidence="3" id="KW-0479">Metal-binding</keyword>
<evidence type="ECO:0000256" key="3">
    <source>
        <dbReference type="ARBA" id="ARBA00022723"/>
    </source>
</evidence>
<keyword evidence="5" id="KW-0862">Zinc</keyword>
<dbReference type="GO" id="GO:0016787">
    <property type="term" value="F:hydrolase activity"/>
    <property type="evidence" value="ECO:0007669"/>
    <property type="project" value="UniProtKB-KW"/>
</dbReference>
<dbReference type="InterPro" id="IPR023801">
    <property type="entry name" value="His_deacetylse_dom"/>
</dbReference>
<dbReference type="GO" id="GO:0040029">
    <property type="term" value="P:epigenetic regulation of gene expression"/>
    <property type="evidence" value="ECO:0007669"/>
    <property type="project" value="TreeGrafter"/>
</dbReference>
<evidence type="ECO:0000256" key="1">
    <source>
        <dbReference type="ARBA" id="ARBA00001947"/>
    </source>
</evidence>
<dbReference type="GO" id="GO:0004407">
    <property type="term" value="F:histone deacetylase activity"/>
    <property type="evidence" value="ECO:0007669"/>
    <property type="project" value="TreeGrafter"/>
</dbReference>
<protein>
    <submittedName>
        <fullName evidence="7">Unannotated protein</fullName>
    </submittedName>
</protein>
<sequence length="349" mass="38267">MDVVWTDLHRRQNPKMEINLGQPIPTYERPDRAETIRQQLETDERFNFVGLTEYGRSPIEAVHALGLIDYLESAWPEIHRATGRHEFAPEAMLHVGLREGMSAARPPEGAAAAFGYWCYETATPMVEGTYIASRASVDVALTAAEKILAGAPSSYGLCRPPGHHAAANVFGGFCYFNNAAIAAHHVASTTGTRVTVLDVDYHHGNGTQQIFYERDDVQFVSLHGDPKRAYPWFIGHEDEIGAGKGRGYNINVAFGPEAEDDEYVSRLAGVCEQIAAFGPSMVIVSLGVDTYWNDPISDLALTTDGYRRCGEVVKQLGIPTLILQEGGYDIEAIGRNVHAWISPFASSVL</sequence>
<keyword evidence="4" id="KW-0378">Hydrolase</keyword>
<gene>
    <name evidence="7" type="ORF">UFOPK1820_00913</name>
</gene>
<dbReference type="EMBL" id="CAEZUK010000144">
    <property type="protein sequence ID" value="CAB4603675.1"/>
    <property type="molecule type" value="Genomic_DNA"/>
</dbReference>
<name>A0A6J6GXK0_9ZZZZ</name>
<dbReference type="InterPro" id="IPR023696">
    <property type="entry name" value="Ureohydrolase_dom_sf"/>
</dbReference>
<evidence type="ECO:0000256" key="4">
    <source>
        <dbReference type="ARBA" id="ARBA00022801"/>
    </source>
</evidence>
<dbReference type="GO" id="GO:0046872">
    <property type="term" value="F:metal ion binding"/>
    <property type="evidence" value="ECO:0007669"/>
    <property type="project" value="UniProtKB-KW"/>
</dbReference>
<proteinExistence type="inferred from homology"/>
<dbReference type="AlphaFoldDB" id="A0A6J6GXK0"/>
<dbReference type="InterPro" id="IPR000286">
    <property type="entry name" value="HDACs"/>
</dbReference>
<organism evidence="7">
    <name type="scientific">freshwater metagenome</name>
    <dbReference type="NCBI Taxonomy" id="449393"/>
    <lineage>
        <taxon>unclassified sequences</taxon>
        <taxon>metagenomes</taxon>
        <taxon>ecological metagenomes</taxon>
    </lineage>
</organism>
<evidence type="ECO:0000256" key="5">
    <source>
        <dbReference type="ARBA" id="ARBA00022833"/>
    </source>
</evidence>